<keyword evidence="2" id="KW-0560">Oxidoreductase</keyword>
<sequence>MFYQAKRDLLKNKIILITGAGDGIGREAAITYSKYGASVILVGRTLNKLNAVKKNIAEAGNPEAYVLVIDLLSPDPESYKSAALHLSYKISRLDGLLNNAAILGDIAPMIQQNPTRWCEVISVNVNGTFMLTQALLPLLLKKRGSSLIFSTSSVGRKGRANWGSYSVSKFATEGMMQIISEEYPASILRVNCINPGATRTKMRTAAYPKDNPKTLLPKDIMPIYLYLMGDDSREISGVSFDAQCDCKSNTKH</sequence>
<reference evidence="3 4" key="1">
    <citation type="journal article" date="2012" name="Mol. Biol. Evol.">
        <title>Genome reduction and co-evolution between the primary and secondary bacterial symbionts of psyllids.</title>
        <authorList>
            <person name="Sloan D.B."/>
            <person name="Moran N.A."/>
        </authorList>
    </citation>
    <scope>NUCLEOTIDE SEQUENCE [LARGE SCALE GENOMIC DNA]</scope>
    <source>
        <strain evidence="3">Hcub_S</strain>
    </source>
</reference>
<dbReference type="NCBIfam" id="NF006509">
    <property type="entry name" value="PRK08945.1"/>
    <property type="match status" value="1"/>
</dbReference>
<gene>
    <name evidence="3" type="ORF">A35E_00537</name>
</gene>
<dbReference type="HOGENOM" id="CLU_010194_2_10_6"/>
<dbReference type="PANTHER" id="PTHR42901:SF1">
    <property type="entry name" value="ALCOHOL DEHYDROGENASE"/>
    <property type="match status" value="1"/>
</dbReference>
<dbReference type="Proteomes" id="UP000003937">
    <property type="component" value="Chromosome"/>
</dbReference>
<keyword evidence="4" id="KW-1185">Reference proteome</keyword>
<dbReference type="GO" id="GO:0016491">
    <property type="term" value="F:oxidoreductase activity"/>
    <property type="evidence" value="ECO:0007669"/>
    <property type="project" value="UniProtKB-KW"/>
</dbReference>
<proteinExistence type="inferred from homology"/>
<dbReference type="RefSeq" id="WP_014889123.1">
    <property type="nucleotide sequence ID" value="NC_018420.1"/>
</dbReference>
<dbReference type="EMBL" id="CP003547">
    <property type="protein sequence ID" value="AFP85826.1"/>
    <property type="molecule type" value="Genomic_DNA"/>
</dbReference>
<dbReference type="PATRIC" id="fig|134287.3.peg.510"/>
<dbReference type="AlphaFoldDB" id="J3VUI3"/>
<dbReference type="InterPro" id="IPR020904">
    <property type="entry name" value="Sc_DH/Rdtase_CS"/>
</dbReference>
<dbReference type="InterPro" id="IPR036291">
    <property type="entry name" value="NAD(P)-bd_dom_sf"/>
</dbReference>
<dbReference type="PROSITE" id="PS00061">
    <property type="entry name" value="ADH_SHORT"/>
    <property type="match status" value="1"/>
</dbReference>
<dbReference type="Pfam" id="PF00106">
    <property type="entry name" value="adh_short"/>
    <property type="match status" value="1"/>
</dbReference>
<organism evidence="3 4">
    <name type="scientific">secondary endosymbiont of Heteropsylla cubana</name>
    <dbReference type="NCBI Taxonomy" id="134287"/>
    <lineage>
        <taxon>Bacteria</taxon>
        <taxon>Pseudomonadati</taxon>
        <taxon>Pseudomonadota</taxon>
        <taxon>Gammaproteobacteria</taxon>
        <taxon>Enterobacterales</taxon>
        <taxon>Enterobacteriaceae</taxon>
        <taxon>aphid secondary symbionts</taxon>
    </lineage>
</organism>
<dbReference type="PRINTS" id="PR00081">
    <property type="entry name" value="GDHRDH"/>
</dbReference>
<evidence type="ECO:0008006" key="5">
    <source>
        <dbReference type="Google" id="ProtNLM"/>
    </source>
</evidence>
<evidence type="ECO:0000313" key="4">
    <source>
        <dbReference type="Proteomes" id="UP000003937"/>
    </source>
</evidence>
<accession>J3VUI3</accession>
<dbReference type="STRING" id="134287.A35E_00537"/>
<name>J3VUI3_9ENTR</name>
<evidence type="ECO:0000256" key="1">
    <source>
        <dbReference type="ARBA" id="ARBA00006484"/>
    </source>
</evidence>
<dbReference type="PANTHER" id="PTHR42901">
    <property type="entry name" value="ALCOHOL DEHYDROGENASE"/>
    <property type="match status" value="1"/>
</dbReference>
<dbReference type="Gene3D" id="3.40.50.720">
    <property type="entry name" value="NAD(P)-binding Rossmann-like Domain"/>
    <property type="match status" value="1"/>
</dbReference>
<dbReference type="KEGG" id="sehc:A35E_00537"/>
<protein>
    <recommendedName>
        <fullName evidence="5">YciK family oxidoreductase</fullName>
    </recommendedName>
</protein>
<dbReference type="SUPFAM" id="SSF51735">
    <property type="entry name" value="NAD(P)-binding Rossmann-fold domains"/>
    <property type="match status" value="1"/>
</dbReference>
<comment type="similarity">
    <text evidence="1">Belongs to the short-chain dehydrogenases/reductases (SDR) family.</text>
</comment>
<dbReference type="InterPro" id="IPR002347">
    <property type="entry name" value="SDR_fam"/>
</dbReference>
<dbReference type="OrthoDB" id="9790785at2"/>
<evidence type="ECO:0000313" key="3">
    <source>
        <dbReference type="EMBL" id="AFP85826.1"/>
    </source>
</evidence>
<evidence type="ECO:0000256" key="2">
    <source>
        <dbReference type="ARBA" id="ARBA00023002"/>
    </source>
</evidence>